<dbReference type="OrthoDB" id="4986073at2"/>
<organism evidence="1 2">
    <name type="scientific">Psychrobacillus lasiicapitis</name>
    <dbReference type="NCBI Taxonomy" id="1636719"/>
    <lineage>
        <taxon>Bacteria</taxon>
        <taxon>Bacillati</taxon>
        <taxon>Bacillota</taxon>
        <taxon>Bacilli</taxon>
        <taxon>Bacillales</taxon>
        <taxon>Bacillaceae</taxon>
        <taxon>Psychrobacillus</taxon>
    </lineage>
</organism>
<reference evidence="1 2" key="1">
    <citation type="submission" date="2019-05" db="EMBL/GenBank/DDBJ databases">
        <title>Psychrobacillus vulpis sp. nov., a new species isolated from feces of a red fox that inhabits in The Tablas de Daimiel Natural Park, Albacete, Spain.</title>
        <authorList>
            <person name="Rodriguez M."/>
            <person name="Reina J.C."/>
            <person name="Bejar V."/>
            <person name="Llamas I."/>
        </authorList>
    </citation>
    <scope>NUCLEOTIDE SEQUENCE [LARGE SCALE GENOMIC DNA]</scope>
    <source>
        <strain evidence="1 2">NEAU-3TGS17</strain>
    </source>
</reference>
<sequence>MKVRIGAIGPSDSLIQIREVANKDARIELVEYEYSHPSQLSTILSEHRYNVTQWIFSGQNPYYYSLHHGLISEEEASFPPLHGISLLGTCLRVVQDKETIVKRISLDTVDETTVRLVLNEFSLNNLSFELLPYERYKPYDELINFHSDLYEKGKTQVALTCLLTVYQELTKKGIPCYRLVPSQLAIKTVLNLLVSRANSQIYEKLKVAIIGFELRAKLSSNLSTYIYENRKKSLHLELELQKVAELLNGALSNQQDGRFHIYTTYGDFELLNSERSFEDIVKEVELQTSLGLRVGIGSGYTVHEAQKHVDLAFSQESSKRETSILFVNEEKNVIDYSKEHTSYYTVENLPVYWKKTLQENSYTPVIPAKIYHFLKLKHIQQFSSELITDLLKNTDRNTRRILNELEQMGLLEVVREESSGRPGRPKKIYEIVSELT</sequence>
<accession>A0A544T7D3</accession>
<evidence type="ECO:0008006" key="3">
    <source>
        <dbReference type="Google" id="ProtNLM"/>
    </source>
</evidence>
<dbReference type="Proteomes" id="UP000317316">
    <property type="component" value="Unassembled WGS sequence"/>
</dbReference>
<gene>
    <name evidence="1" type="ORF">FG382_12045</name>
</gene>
<dbReference type="AlphaFoldDB" id="A0A544T7D3"/>
<comment type="caution">
    <text evidence="1">The sequence shown here is derived from an EMBL/GenBank/DDBJ whole genome shotgun (WGS) entry which is preliminary data.</text>
</comment>
<protein>
    <recommendedName>
        <fullName evidence="3">Transcriptional regulator</fullName>
    </recommendedName>
</protein>
<evidence type="ECO:0000313" key="1">
    <source>
        <dbReference type="EMBL" id="TQR13238.1"/>
    </source>
</evidence>
<evidence type="ECO:0000313" key="2">
    <source>
        <dbReference type="Proteomes" id="UP000317316"/>
    </source>
</evidence>
<dbReference type="EMBL" id="VDGH01000006">
    <property type="protein sequence ID" value="TQR13238.1"/>
    <property type="molecule type" value="Genomic_DNA"/>
</dbReference>
<proteinExistence type="predicted"/>
<keyword evidence="2" id="KW-1185">Reference proteome</keyword>
<dbReference type="RefSeq" id="WP_142539119.1">
    <property type="nucleotide sequence ID" value="NZ_BMIE01000004.1"/>
</dbReference>
<name>A0A544T7D3_9BACI</name>